<evidence type="ECO:0000256" key="3">
    <source>
        <dbReference type="ARBA" id="ARBA00022801"/>
    </source>
</evidence>
<proteinExistence type="inferred from homology"/>
<evidence type="ECO:0000256" key="7">
    <source>
        <dbReference type="RuleBase" id="RU364138"/>
    </source>
</evidence>
<dbReference type="EMBL" id="CAXITT010000378">
    <property type="protein sequence ID" value="CAL1540352.1"/>
    <property type="molecule type" value="Genomic_DNA"/>
</dbReference>
<evidence type="ECO:0000256" key="4">
    <source>
        <dbReference type="ARBA" id="ARBA00022963"/>
    </source>
</evidence>
<dbReference type="PANTHER" id="PTHR12370">
    <property type="entry name" value="PHOSPHOLIPASE B-RELATED"/>
    <property type="match status" value="1"/>
</dbReference>
<dbReference type="EC" id="3.1.1.-" evidence="7"/>
<feature type="chain" id="PRO_5043088958" description="Phospholipase B-like" evidence="7">
    <location>
        <begin position="28"/>
        <end position="574"/>
    </location>
</feature>
<dbReference type="GO" id="GO:0005576">
    <property type="term" value="C:extracellular region"/>
    <property type="evidence" value="ECO:0007669"/>
    <property type="project" value="TreeGrafter"/>
</dbReference>
<organism evidence="8 9">
    <name type="scientific">Lymnaea stagnalis</name>
    <name type="common">Great pond snail</name>
    <name type="synonym">Helix stagnalis</name>
    <dbReference type="NCBI Taxonomy" id="6523"/>
    <lineage>
        <taxon>Eukaryota</taxon>
        <taxon>Metazoa</taxon>
        <taxon>Spiralia</taxon>
        <taxon>Lophotrochozoa</taxon>
        <taxon>Mollusca</taxon>
        <taxon>Gastropoda</taxon>
        <taxon>Heterobranchia</taxon>
        <taxon>Euthyneura</taxon>
        <taxon>Panpulmonata</taxon>
        <taxon>Hygrophila</taxon>
        <taxon>Lymnaeoidea</taxon>
        <taxon>Lymnaeidae</taxon>
        <taxon>Lymnaea</taxon>
    </lineage>
</organism>
<evidence type="ECO:0000256" key="6">
    <source>
        <dbReference type="ARBA" id="ARBA00023180"/>
    </source>
</evidence>
<accession>A0AAV2I6A9</accession>
<dbReference type="Proteomes" id="UP001497497">
    <property type="component" value="Unassembled WGS sequence"/>
</dbReference>
<evidence type="ECO:0000313" key="8">
    <source>
        <dbReference type="EMBL" id="CAL1540352.1"/>
    </source>
</evidence>
<dbReference type="GO" id="GO:0004620">
    <property type="term" value="F:phospholipase activity"/>
    <property type="evidence" value="ECO:0007669"/>
    <property type="project" value="InterPro"/>
</dbReference>
<evidence type="ECO:0000256" key="2">
    <source>
        <dbReference type="ARBA" id="ARBA00022729"/>
    </source>
</evidence>
<comment type="function">
    <text evidence="7">Putative phospholipase.</text>
</comment>
<feature type="signal peptide" evidence="7">
    <location>
        <begin position="1"/>
        <end position="27"/>
    </location>
</feature>
<gene>
    <name evidence="8" type="ORF">GSLYS_00014001001</name>
</gene>
<protein>
    <recommendedName>
        <fullName evidence="7">Phospholipase B-like</fullName>
        <ecNumber evidence="7">3.1.1.-</ecNumber>
    </recommendedName>
</protein>
<evidence type="ECO:0000256" key="1">
    <source>
        <dbReference type="ARBA" id="ARBA00007835"/>
    </source>
</evidence>
<keyword evidence="2 7" id="KW-0732">Signal</keyword>
<keyword evidence="4 7" id="KW-0442">Lipid degradation</keyword>
<name>A0AAV2I6A9_LYMST</name>
<comment type="similarity">
    <text evidence="1 7">Belongs to the phospholipase B-like family.</text>
</comment>
<dbReference type="GO" id="GO:0009395">
    <property type="term" value="P:phospholipid catabolic process"/>
    <property type="evidence" value="ECO:0007669"/>
    <property type="project" value="TreeGrafter"/>
</dbReference>
<comment type="caution">
    <text evidence="8">The sequence shown here is derived from an EMBL/GenBank/DDBJ whole genome shotgun (WGS) entry which is preliminary data.</text>
</comment>
<dbReference type="PANTHER" id="PTHR12370:SF3">
    <property type="entry name" value="PHOSPHOLIPASE B-LIKE 2-RELATED"/>
    <property type="match status" value="1"/>
</dbReference>
<reference evidence="8 9" key="1">
    <citation type="submission" date="2024-04" db="EMBL/GenBank/DDBJ databases">
        <authorList>
            <consortium name="Genoscope - CEA"/>
            <person name="William W."/>
        </authorList>
    </citation>
    <scope>NUCLEOTIDE SEQUENCE [LARGE SCALE GENOMIC DNA]</scope>
</reference>
<evidence type="ECO:0000256" key="5">
    <source>
        <dbReference type="ARBA" id="ARBA00023098"/>
    </source>
</evidence>
<sequence length="574" mass="64863">MKSHDLFKMAVHRKLLIWMLLCAVVNTNSLCTAAVTQLWVVYDDVGNTFQIRNFSQPDFIAVASFDNSINQTGWAKLDITTTAGPNKNYTDLQQSYAAGFVEGHITRSLIGMHWINTVAGFCPEPLSNQCRQLKKFLEQNLDWMQQQINNAGNNPYWYHVKLFLLQAVGLQDGYSNYPGVINMDIDVLGLYFFQVGGDMEDLGEIFQSLSKYRGPDPDDQWAHGRGHCSALLRLLPDFSDLYVAQDTWNDLPSMLRILKRYNFDLHLLPSSDISIPGNTMTFSSYPGVLTSGDDFYAISSGLVSQETTIGNSNPDLLKYITFTSVLEGFRSMVANRISSTGKEWADTFSQFNSGTYNNQWMIVDYKRFQPLQTTSVPGLFYLIEQIPGTIVSQDLTELLYNQSYFGSYNVAYFPSIFNASGMPALVKQFGDWFTYDKNPRALIFKRDVGKVKDLDSMTKLMRYNNFQNDPLSRCNCTPPYSAENAIACRDDLNPIDGKYPFGALGHRPHIATDMKLTSAELFKSLSFLAISSPTYDDLPPFQWSKSDYQSMSHLGHPDLWQFPVITFNGAAPMS</sequence>
<keyword evidence="5 7" id="KW-0443">Lipid metabolism</keyword>
<keyword evidence="3 7" id="KW-0378">Hydrolase</keyword>
<keyword evidence="6" id="KW-0325">Glycoprotein</keyword>
<dbReference type="AlphaFoldDB" id="A0AAV2I6A9"/>
<evidence type="ECO:0000313" key="9">
    <source>
        <dbReference type="Proteomes" id="UP001497497"/>
    </source>
</evidence>
<dbReference type="Gene3D" id="3.60.60.30">
    <property type="match status" value="1"/>
</dbReference>
<dbReference type="Pfam" id="PF04916">
    <property type="entry name" value="Phospholip_B"/>
    <property type="match status" value="1"/>
</dbReference>
<keyword evidence="9" id="KW-1185">Reference proteome</keyword>
<dbReference type="InterPro" id="IPR007000">
    <property type="entry name" value="PLipase_B-like"/>
</dbReference>